<dbReference type="InParanoid" id="A0A1V8SAD7"/>
<evidence type="ECO:0000256" key="9">
    <source>
        <dbReference type="ARBA" id="ARBA00023125"/>
    </source>
</evidence>
<dbReference type="GO" id="GO:0005634">
    <property type="term" value="C:nucleus"/>
    <property type="evidence" value="ECO:0007669"/>
    <property type="project" value="UniProtKB-SubCell"/>
</dbReference>
<dbReference type="AlphaFoldDB" id="A0A1V8SAD7"/>
<evidence type="ECO:0000313" key="15">
    <source>
        <dbReference type="Proteomes" id="UP000192596"/>
    </source>
</evidence>
<evidence type="ECO:0000256" key="1">
    <source>
        <dbReference type="ARBA" id="ARBA00004123"/>
    </source>
</evidence>
<feature type="region of interest" description="Disordered" evidence="11">
    <location>
        <begin position="610"/>
        <end position="641"/>
    </location>
</feature>
<evidence type="ECO:0000256" key="6">
    <source>
        <dbReference type="ARBA" id="ARBA00022806"/>
    </source>
</evidence>
<dbReference type="STRING" id="1507870.A0A1V8SAD7"/>
<dbReference type="PROSITE" id="PS51192">
    <property type="entry name" value="HELICASE_ATP_BIND_1"/>
    <property type="match status" value="1"/>
</dbReference>
<dbReference type="SUPFAM" id="SSF52540">
    <property type="entry name" value="P-loop containing nucleoside triphosphate hydrolases"/>
    <property type="match status" value="2"/>
</dbReference>
<evidence type="ECO:0000259" key="12">
    <source>
        <dbReference type="PROSITE" id="PS51192"/>
    </source>
</evidence>
<feature type="domain" description="Helicase ATP-binding" evidence="12">
    <location>
        <begin position="670"/>
        <end position="837"/>
    </location>
</feature>
<dbReference type="GO" id="GO:0140658">
    <property type="term" value="F:ATP-dependent chromatin remodeler activity"/>
    <property type="evidence" value="ECO:0007669"/>
    <property type="project" value="UniProtKB-ARBA"/>
</dbReference>
<proteinExistence type="inferred from homology"/>
<feature type="compositionally biased region" description="Acidic residues" evidence="11">
    <location>
        <begin position="466"/>
        <end position="475"/>
    </location>
</feature>
<dbReference type="Gene3D" id="3.40.50.300">
    <property type="entry name" value="P-loop containing nucleotide triphosphate hydrolases"/>
    <property type="match status" value="2"/>
</dbReference>
<evidence type="ECO:0000256" key="8">
    <source>
        <dbReference type="ARBA" id="ARBA00022853"/>
    </source>
</evidence>
<dbReference type="GO" id="GO:0016787">
    <property type="term" value="F:hydrolase activity"/>
    <property type="evidence" value="ECO:0007669"/>
    <property type="project" value="UniProtKB-KW"/>
</dbReference>
<evidence type="ECO:0000256" key="11">
    <source>
        <dbReference type="SAM" id="MobiDB-lite"/>
    </source>
</evidence>
<reference evidence="15" key="1">
    <citation type="submission" date="2017-03" db="EMBL/GenBank/DDBJ databases">
        <title>Genomes of endolithic fungi from Antarctica.</title>
        <authorList>
            <person name="Coleine C."/>
            <person name="Masonjones S."/>
            <person name="Stajich J.E."/>
        </authorList>
    </citation>
    <scope>NUCLEOTIDE SEQUENCE [LARGE SCALE GENOMIC DNA]</scope>
    <source>
        <strain evidence="15">CCFEE 5527</strain>
    </source>
</reference>
<evidence type="ECO:0000256" key="5">
    <source>
        <dbReference type="ARBA" id="ARBA00022801"/>
    </source>
</evidence>
<feature type="compositionally biased region" description="Basic residues" evidence="11">
    <location>
        <begin position="423"/>
        <end position="433"/>
    </location>
</feature>
<dbReference type="Proteomes" id="UP000192596">
    <property type="component" value="Unassembled WGS sequence"/>
</dbReference>
<dbReference type="EC" id="3.6.4.12" evidence="3"/>
<keyword evidence="10" id="KW-0539">Nucleus</keyword>
<gene>
    <name evidence="14" type="ORF">B0A48_18116</name>
</gene>
<feature type="region of interest" description="Disordered" evidence="11">
    <location>
        <begin position="1"/>
        <end position="33"/>
    </location>
</feature>
<dbReference type="InterPro" id="IPR049730">
    <property type="entry name" value="SNF2/RAD54-like_C"/>
</dbReference>
<feature type="compositionally biased region" description="Low complexity" evidence="11">
    <location>
        <begin position="367"/>
        <end position="376"/>
    </location>
</feature>
<organism evidence="14 15">
    <name type="scientific">Cryoendolithus antarcticus</name>
    <dbReference type="NCBI Taxonomy" id="1507870"/>
    <lineage>
        <taxon>Eukaryota</taxon>
        <taxon>Fungi</taxon>
        <taxon>Dikarya</taxon>
        <taxon>Ascomycota</taxon>
        <taxon>Pezizomycotina</taxon>
        <taxon>Dothideomycetes</taxon>
        <taxon>Dothideomycetidae</taxon>
        <taxon>Cladosporiales</taxon>
        <taxon>Cladosporiaceae</taxon>
        <taxon>Cryoendolithus</taxon>
    </lineage>
</organism>
<dbReference type="InterPro" id="IPR027417">
    <property type="entry name" value="P-loop_NTPase"/>
</dbReference>
<dbReference type="OrthoDB" id="5857104at2759"/>
<dbReference type="FunFam" id="3.40.50.10810:FF:000014">
    <property type="entry name" value="SWI/SNF-related matrix-associated actin-dependent regulator of chromatin subfamily A containing DEAD/H box 1"/>
    <property type="match status" value="1"/>
</dbReference>
<dbReference type="GO" id="GO:0003677">
    <property type="term" value="F:DNA binding"/>
    <property type="evidence" value="ECO:0007669"/>
    <property type="project" value="UniProtKB-KW"/>
</dbReference>
<feature type="region of interest" description="Disordered" evidence="11">
    <location>
        <begin position="115"/>
        <end position="222"/>
    </location>
</feature>
<keyword evidence="6" id="KW-0347">Helicase</keyword>
<name>A0A1V8SAD7_9PEZI</name>
<dbReference type="CDD" id="cd18793">
    <property type="entry name" value="SF2_C_SNF"/>
    <property type="match status" value="1"/>
</dbReference>
<evidence type="ECO:0000313" key="14">
    <source>
        <dbReference type="EMBL" id="OQN95831.1"/>
    </source>
</evidence>
<evidence type="ECO:0000256" key="7">
    <source>
        <dbReference type="ARBA" id="ARBA00022840"/>
    </source>
</evidence>
<protein>
    <recommendedName>
        <fullName evidence="3">DNA helicase</fullName>
        <ecNumber evidence="3">3.6.4.12</ecNumber>
    </recommendedName>
</protein>
<keyword evidence="9" id="KW-0238">DNA-binding</keyword>
<dbReference type="SMART" id="SM00490">
    <property type="entry name" value="HELICc"/>
    <property type="match status" value="1"/>
</dbReference>
<comment type="subcellular location">
    <subcellularLocation>
        <location evidence="1">Nucleus</location>
    </subcellularLocation>
</comment>
<feature type="compositionally biased region" description="Polar residues" evidence="11">
    <location>
        <begin position="616"/>
        <end position="639"/>
    </location>
</feature>
<evidence type="ECO:0000256" key="3">
    <source>
        <dbReference type="ARBA" id="ARBA00012551"/>
    </source>
</evidence>
<dbReference type="FunCoup" id="A0A1V8SAD7">
    <property type="interactions" value="60"/>
</dbReference>
<dbReference type="PANTHER" id="PTHR10799">
    <property type="entry name" value="SNF2/RAD54 HELICASE FAMILY"/>
    <property type="match status" value="1"/>
</dbReference>
<dbReference type="PROSITE" id="PS51194">
    <property type="entry name" value="HELICASE_CTER"/>
    <property type="match status" value="1"/>
</dbReference>
<dbReference type="GO" id="GO:0005694">
    <property type="term" value="C:chromosome"/>
    <property type="evidence" value="ECO:0007669"/>
    <property type="project" value="UniProtKB-ARBA"/>
</dbReference>
<dbReference type="SMART" id="SM00487">
    <property type="entry name" value="DEXDc"/>
    <property type="match status" value="1"/>
</dbReference>
<evidence type="ECO:0000256" key="10">
    <source>
        <dbReference type="ARBA" id="ARBA00023242"/>
    </source>
</evidence>
<feature type="domain" description="Helicase C-terminal" evidence="13">
    <location>
        <begin position="1033"/>
        <end position="1202"/>
    </location>
</feature>
<dbReference type="Pfam" id="PF00176">
    <property type="entry name" value="SNF2-rel_dom"/>
    <property type="match status" value="1"/>
</dbReference>
<feature type="region of interest" description="Disordered" evidence="11">
    <location>
        <begin position="351"/>
        <end position="475"/>
    </location>
</feature>
<comment type="caution">
    <text evidence="14">The sequence shown here is derived from an EMBL/GenBank/DDBJ whole genome shotgun (WGS) entry which is preliminary data.</text>
</comment>
<evidence type="ECO:0000256" key="4">
    <source>
        <dbReference type="ARBA" id="ARBA00022741"/>
    </source>
</evidence>
<accession>A0A1V8SAD7</accession>
<keyword evidence="15" id="KW-1185">Reference proteome</keyword>
<feature type="region of interest" description="Disordered" evidence="11">
    <location>
        <begin position="259"/>
        <end position="280"/>
    </location>
</feature>
<dbReference type="Gene3D" id="3.40.50.10810">
    <property type="entry name" value="Tandem AAA-ATPase domain"/>
    <property type="match status" value="1"/>
</dbReference>
<keyword evidence="8" id="KW-0156">Chromatin regulator</keyword>
<dbReference type="GO" id="GO:0003678">
    <property type="term" value="F:DNA helicase activity"/>
    <property type="evidence" value="ECO:0007669"/>
    <property type="project" value="UniProtKB-EC"/>
</dbReference>
<feature type="compositionally biased region" description="Pro residues" evidence="11">
    <location>
        <begin position="123"/>
        <end position="139"/>
    </location>
</feature>
<dbReference type="Pfam" id="PF00271">
    <property type="entry name" value="Helicase_C"/>
    <property type="match status" value="1"/>
</dbReference>
<comment type="similarity">
    <text evidence="2">Belongs to the SNF2/RAD54 helicase family.</text>
</comment>
<sequence>MADSDPISEATPTKRRKLNSQGREWNEEDDSGDDLFEEEATIATIPVPRQLGYSKDRMHTELGNLRQSSPLNPHVTQPTQTLKPTYIDTAPMYTAPSQLGGTQPTQLFAPLAAEEVQVGRSSPPAPEPRLPTMQAPPAPMTRAPFSKPKSFIGSLMAPPGTAFRRPQGIPLPTSAAQPIALEDSDEDPKHYSSDEGTQGLASSIRPTNFTKGGRGLNSSPNRTIREPVIAESPSGPAPFAAMTQRFAYNANSAPTDMASAYGSTSRAPKAPMLPQARQNGPARTLAVQSNARTYNTLDDIPDYLMRKRVERIQAILPQEPVHRCMDALVKRKNNESDAMEWLYETATDHDELAPTPIKSNGIRGVAQSSSSQYSSQPVRAMNNVRQDVKVPTRTIAEKYNQVSRKQSKPSLDDDDDSDDAPRPKGRLINRAKASRPVSSSPPPPKQKMAQPLQRQARAKATITIDSDSEGDAAAVSEEDPITQILAPTSHQVKLLAFFNDRSVREIADLCAQPEADIQAIVDKRPFSRLDEIREVTNAPELTKSGKKSRTKPIGDKIVDMCSQMMTGYDAVDDLVAECEAIGKPIKDALKGWGAGAGEDGELHLMSLDEAHDSGIGTPTSSAGSPAPNGTSSAKETTASKVKGRFIGQPEKMSTEFPLKDYQLVGLNWLNLLWSKKLACILADDMGLGKTCQVIAFLAHLQSQNVDGTHLLIVPGSTLENWLREFARFAPELVVRTYYGSQVERPELQLALEDERSEIDVIVTTYDMAVKPDDNKFLRGLEPAVCVYDEAHALRNTQSDRYNQLMKIKADFKVLLTGTPLQNNLRELIAVLGFIMPDLFAQKKDDLDYIFHHKATTKDDDHAALLSRERIAKARSMMTPFILRRKKKDVLWLPAKHSRVEHCDMTASQAKAYAAETEAARKVFSEKGSKKTSTKTSSNVLMSLRKTAIHPLLSRRLFDDKKLLKIQAALLKSEEFGQNRPDQVWNYLTGDKGPQSIKGGDYGLHCFCADAGRPFLHKFALKKQEWMDSGKVKKFRELVEAYVKNGDRALVFSQFTTLMDILEAVLQTLGIKYMRLDGSTNMGLRQDMLDKFHAEEDISIFMLSTKAGGAGINLACANKVIIFDSGFNPQDDVQAENRAHRVGQTRDVEVVRLVTRGTIEEAIWQLGESKLALDSMVSSEGVADAEAEKKGEKEVERMVREGLTGGGGSDLKEDFKKGLEGAGLSVG</sequence>
<feature type="compositionally biased region" description="Polar residues" evidence="11">
    <location>
        <begin position="194"/>
        <end position="222"/>
    </location>
</feature>
<dbReference type="GO" id="GO:0005524">
    <property type="term" value="F:ATP binding"/>
    <property type="evidence" value="ECO:0007669"/>
    <property type="project" value="UniProtKB-KW"/>
</dbReference>
<keyword evidence="4" id="KW-0547">Nucleotide-binding</keyword>
<keyword evidence="5" id="KW-0378">Hydrolase</keyword>
<dbReference type="EMBL" id="NAJO01000078">
    <property type="protein sequence ID" value="OQN95831.1"/>
    <property type="molecule type" value="Genomic_DNA"/>
</dbReference>
<evidence type="ECO:0000259" key="13">
    <source>
        <dbReference type="PROSITE" id="PS51194"/>
    </source>
</evidence>
<dbReference type="InterPro" id="IPR001650">
    <property type="entry name" value="Helicase_C-like"/>
</dbReference>
<dbReference type="InterPro" id="IPR014001">
    <property type="entry name" value="Helicase_ATP-bd"/>
</dbReference>
<dbReference type="InterPro" id="IPR000330">
    <property type="entry name" value="SNF2_N"/>
</dbReference>
<evidence type="ECO:0000256" key="2">
    <source>
        <dbReference type="ARBA" id="ARBA00007025"/>
    </source>
</evidence>
<dbReference type="InterPro" id="IPR038718">
    <property type="entry name" value="SNF2-like_sf"/>
</dbReference>
<keyword evidence="7" id="KW-0067">ATP-binding</keyword>